<proteinExistence type="predicted"/>
<gene>
    <name evidence="1" type="ORF">PEVE_00013243</name>
</gene>
<keyword evidence="2" id="KW-1185">Reference proteome</keyword>
<reference evidence="1 2" key="1">
    <citation type="submission" date="2022-05" db="EMBL/GenBank/DDBJ databases">
        <authorList>
            <consortium name="Genoscope - CEA"/>
            <person name="William W."/>
        </authorList>
    </citation>
    <scope>NUCLEOTIDE SEQUENCE [LARGE SCALE GENOMIC DNA]</scope>
</reference>
<protein>
    <submittedName>
        <fullName evidence="1">Uncharacterized protein</fullName>
    </submittedName>
</protein>
<comment type="caution">
    <text evidence="1">The sequence shown here is derived from an EMBL/GenBank/DDBJ whole genome shotgun (WGS) entry which is preliminary data.</text>
</comment>
<dbReference type="EMBL" id="CALNXI010000199">
    <property type="protein sequence ID" value="CAH3021917.1"/>
    <property type="molecule type" value="Genomic_DNA"/>
</dbReference>
<feature type="non-terminal residue" evidence="1">
    <location>
        <position position="1"/>
    </location>
</feature>
<dbReference type="Proteomes" id="UP001159427">
    <property type="component" value="Unassembled WGS sequence"/>
</dbReference>
<accession>A0ABN8LXR7</accession>
<sequence>LKHVAKEKGNTLSFIHRLLVNFAEGLKKQNNKENEQRAKNMYLESLAPGTIKSIVDSRGLFLTWYNHTYPGKTVTLLISEMEIKTFFVSCARAGFTYTRLTNNILRGICMWHIANQHQSPAKKYPELGSTIMKYLRKEIGEMDILPKKPLFEQDLEYIVDSIGMVTPAALQLSFLHCLSSSCGARPASLVETYVREGIEEVRDELGLGEYPAGEGLCIGDVEFRCVPSPFF</sequence>
<evidence type="ECO:0000313" key="1">
    <source>
        <dbReference type="EMBL" id="CAH3021917.1"/>
    </source>
</evidence>
<name>A0ABN8LXR7_9CNID</name>
<evidence type="ECO:0000313" key="2">
    <source>
        <dbReference type="Proteomes" id="UP001159427"/>
    </source>
</evidence>
<organism evidence="1 2">
    <name type="scientific">Porites evermanni</name>
    <dbReference type="NCBI Taxonomy" id="104178"/>
    <lineage>
        <taxon>Eukaryota</taxon>
        <taxon>Metazoa</taxon>
        <taxon>Cnidaria</taxon>
        <taxon>Anthozoa</taxon>
        <taxon>Hexacorallia</taxon>
        <taxon>Scleractinia</taxon>
        <taxon>Fungiina</taxon>
        <taxon>Poritidae</taxon>
        <taxon>Porites</taxon>
    </lineage>
</organism>